<dbReference type="EMBL" id="JACGWN010000016">
    <property type="protein sequence ID" value="KAL0395085.1"/>
    <property type="molecule type" value="Genomic_DNA"/>
</dbReference>
<protein>
    <submittedName>
        <fullName evidence="1">Uncharacterized protein</fullName>
    </submittedName>
</protein>
<gene>
    <name evidence="1" type="ORF">Slati_4474700</name>
</gene>
<comment type="caution">
    <text evidence="1">The sequence shown here is derived from an EMBL/GenBank/DDBJ whole genome shotgun (WGS) entry which is preliminary data.</text>
</comment>
<reference evidence="1" key="1">
    <citation type="submission" date="2020-06" db="EMBL/GenBank/DDBJ databases">
        <authorList>
            <person name="Li T."/>
            <person name="Hu X."/>
            <person name="Zhang T."/>
            <person name="Song X."/>
            <person name="Zhang H."/>
            <person name="Dai N."/>
            <person name="Sheng W."/>
            <person name="Hou X."/>
            <person name="Wei L."/>
        </authorList>
    </citation>
    <scope>NUCLEOTIDE SEQUENCE</scope>
    <source>
        <strain evidence="1">KEN1</strain>
        <tissue evidence="1">Leaf</tissue>
    </source>
</reference>
<dbReference type="AlphaFoldDB" id="A0AAW2SSG0"/>
<proteinExistence type="predicted"/>
<evidence type="ECO:0000313" key="1">
    <source>
        <dbReference type="EMBL" id="KAL0395085.1"/>
    </source>
</evidence>
<accession>A0AAW2SSG0</accession>
<organism evidence="1">
    <name type="scientific">Sesamum latifolium</name>
    <dbReference type="NCBI Taxonomy" id="2727402"/>
    <lineage>
        <taxon>Eukaryota</taxon>
        <taxon>Viridiplantae</taxon>
        <taxon>Streptophyta</taxon>
        <taxon>Embryophyta</taxon>
        <taxon>Tracheophyta</taxon>
        <taxon>Spermatophyta</taxon>
        <taxon>Magnoliopsida</taxon>
        <taxon>eudicotyledons</taxon>
        <taxon>Gunneridae</taxon>
        <taxon>Pentapetalae</taxon>
        <taxon>asterids</taxon>
        <taxon>lamiids</taxon>
        <taxon>Lamiales</taxon>
        <taxon>Pedaliaceae</taxon>
        <taxon>Sesamum</taxon>
    </lineage>
</organism>
<sequence>MLDISYTSTIGSIQYVVPCTEPDVAFALTVISRYQVCGVVEKLTLEGYSNASFQFDGDDSKSQLGFVFRLHGGMVV</sequence>
<reference evidence="1" key="2">
    <citation type="journal article" date="2024" name="Plant">
        <title>Genomic evolution and insights into agronomic trait innovations of Sesamum species.</title>
        <authorList>
            <person name="Miao H."/>
            <person name="Wang L."/>
            <person name="Qu L."/>
            <person name="Liu H."/>
            <person name="Sun Y."/>
            <person name="Le M."/>
            <person name="Wang Q."/>
            <person name="Wei S."/>
            <person name="Zheng Y."/>
            <person name="Lin W."/>
            <person name="Duan Y."/>
            <person name="Cao H."/>
            <person name="Xiong S."/>
            <person name="Wang X."/>
            <person name="Wei L."/>
            <person name="Li C."/>
            <person name="Ma Q."/>
            <person name="Ju M."/>
            <person name="Zhao R."/>
            <person name="Li G."/>
            <person name="Mu C."/>
            <person name="Tian Q."/>
            <person name="Mei H."/>
            <person name="Zhang T."/>
            <person name="Gao T."/>
            <person name="Zhang H."/>
        </authorList>
    </citation>
    <scope>NUCLEOTIDE SEQUENCE</scope>
    <source>
        <strain evidence="1">KEN1</strain>
    </source>
</reference>
<name>A0AAW2SSG0_9LAMI</name>